<sequence length="52" mass="5407">MKRGVPPTAEKARTGEFTPPGMTAQASSNSRAEVAVAWSTCMATSVPAGLIW</sequence>
<feature type="region of interest" description="Disordered" evidence="1">
    <location>
        <begin position="1"/>
        <end position="28"/>
    </location>
</feature>
<dbReference type="EMBL" id="PPEA01000403">
    <property type="protein sequence ID" value="PQM47025.1"/>
    <property type="molecule type" value="Genomic_DNA"/>
</dbReference>
<evidence type="ECO:0000313" key="2">
    <source>
        <dbReference type="EMBL" id="PQM47025.1"/>
    </source>
</evidence>
<proteinExistence type="predicted"/>
<accession>A0A2S8BK77</accession>
<reference evidence="2 3" key="1">
    <citation type="journal article" date="2017" name="Int. J. Syst. Evol. Microbiol.">
        <title>Mycobacterium talmoniae sp. nov., a slowly growing mycobacterium isolated from human respiratory samples.</title>
        <authorList>
            <person name="Davidson R.M."/>
            <person name="DeGroote M.A."/>
            <person name="Marola J.L."/>
            <person name="Buss S."/>
            <person name="Jones V."/>
            <person name="McNeil M.R."/>
            <person name="Freifeld A.G."/>
            <person name="Elaine Epperson L."/>
            <person name="Hasan N.A."/>
            <person name="Jackson M."/>
            <person name="Iwen P.C."/>
            <person name="Salfinger M."/>
            <person name="Strong M."/>
        </authorList>
    </citation>
    <scope>NUCLEOTIDE SEQUENCE [LARGE SCALE GENOMIC DNA]</scope>
    <source>
        <strain evidence="2 3">ATCC BAA-2683</strain>
    </source>
</reference>
<protein>
    <submittedName>
        <fullName evidence="2">Uncharacterized protein</fullName>
    </submittedName>
</protein>
<dbReference type="Proteomes" id="UP000238296">
    <property type="component" value="Unassembled WGS sequence"/>
</dbReference>
<name>A0A2S8BK77_9MYCO</name>
<dbReference type="AlphaFoldDB" id="A0A2S8BK77"/>
<gene>
    <name evidence="2" type="ORF">C1Y40_02807</name>
</gene>
<organism evidence="2 3">
    <name type="scientific">Mycobacterium talmoniae</name>
    <dbReference type="NCBI Taxonomy" id="1858794"/>
    <lineage>
        <taxon>Bacteria</taxon>
        <taxon>Bacillati</taxon>
        <taxon>Actinomycetota</taxon>
        <taxon>Actinomycetes</taxon>
        <taxon>Mycobacteriales</taxon>
        <taxon>Mycobacteriaceae</taxon>
        <taxon>Mycobacterium</taxon>
    </lineage>
</organism>
<evidence type="ECO:0000313" key="3">
    <source>
        <dbReference type="Proteomes" id="UP000238296"/>
    </source>
</evidence>
<comment type="caution">
    <text evidence="2">The sequence shown here is derived from an EMBL/GenBank/DDBJ whole genome shotgun (WGS) entry which is preliminary data.</text>
</comment>
<evidence type="ECO:0000256" key="1">
    <source>
        <dbReference type="SAM" id="MobiDB-lite"/>
    </source>
</evidence>